<evidence type="ECO:0000313" key="3">
    <source>
        <dbReference type="Proteomes" id="UP001164116"/>
    </source>
</evidence>
<evidence type="ECO:0000313" key="2">
    <source>
        <dbReference type="EMBL" id="UZW19855.1"/>
    </source>
</evidence>
<gene>
    <name evidence="2" type="ORF">OSC50_05770</name>
</gene>
<accession>A0ABY6QIR3</accession>
<dbReference type="RefSeq" id="WP_266246364.1">
    <property type="nucleotide sequence ID" value="NZ_CP112866.1"/>
</dbReference>
<evidence type="ECO:0000256" key="1">
    <source>
        <dbReference type="SAM" id="Coils"/>
    </source>
</evidence>
<proteinExistence type="predicted"/>
<organism evidence="2 3">
    <name type="scientific">Pseudomonas quebecensis</name>
    <dbReference type="NCBI Taxonomy" id="2995174"/>
    <lineage>
        <taxon>Bacteria</taxon>
        <taxon>Pseudomonadati</taxon>
        <taxon>Pseudomonadota</taxon>
        <taxon>Gammaproteobacteria</taxon>
        <taxon>Pseudomonadales</taxon>
        <taxon>Pseudomonadaceae</taxon>
        <taxon>Pseudomonas</taxon>
    </lineage>
</organism>
<keyword evidence="3" id="KW-1185">Reference proteome</keyword>
<dbReference type="EMBL" id="CP112866">
    <property type="protein sequence ID" value="UZW19855.1"/>
    <property type="molecule type" value="Genomic_DNA"/>
</dbReference>
<sequence length="175" mass="20361">MTTTYDPKVNRRHLKAELAEYIKTAIEAAKNGLPQHEGSLNPTARVIFYVRTTHEAMTRFATLATEGWTLDEDDLCLVQKVGVPLSFTAIAPEDVFNEQFLEKIVKRAEYDYQKEIDDHNKQAQKLRDRDDFIEAEFKRMEEERLAQLRAQLAKEYDSKINPRYVNSEATQLHAR</sequence>
<protein>
    <submittedName>
        <fullName evidence="2">Uncharacterized protein</fullName>
    </submittedName>
</protein>
<reference evidence="2" key="1">
    <citation type="submission" date="2022-11" db="EMBL/GenBank/DDBJ databases">
        <title>Taxonomic description of a new Pseudomonas species.</title>
        <authorList>
            <person name="Tambong J.T."/>
        </authorList>
    </citation>
    <scope>NUCLEOTIDE SEQUENCE</scope>
    <source>
        <strain evidence="2">S1Bt42</strain>
    </source>
</reference>
<dbReference type="Proteomes" id="UP001164116">
    <property type="component" value="Chromosome"/>
</dbReference>
<name>A0ABY6QIR3_9PSED</name>
<feature type="coiled-coil region" evidence="1">
    <location>
        <begin position="109"/>
        <end position="158"/>
    </location>
</feature>
<keyword evidence="1" id="KW-0175">Coiled coil</keyword>